<keyword evidence="4" id="KW-0378">Hydrolase</keyword>
<dbReference type="GO" id="GO:0004190">
    <property type="term" value="F:aspartic-type endopeptidase activity"/>
    <property type="evidence" value="ECO:0007669"/>
    <property type="project" value="UniProtKB-KW"/>
</dbReference>
<dbReference type="GO" id="GO:0008047">
    <property type="term" value="F:enzyme activator activity"/>
    <property type="evidence" value="ECO:0007669"/>
    <property type="project" value="InterPro"/>
</dbReference>
<dbReference type="Pfam" id="PF01750">
    <property type="entry name" value="HycI"/>
    <property type="match status" value="1"/>
</dbReference>
<accession>A0A1F5UYW5</accession>
<dbReference type="STRING" id="1817864.A2Z21_05915"/>
<comment type="caution">
    <text evidence="5">The sequence shown here is derived from an EMBL/GenBank/DDBJ whole genome shotgun (WGS) entry which is preliminary data.</text>
</comment>
<dbReference type="InterPro" id="IPR023430">
    <property type="entry name" value="Pept_HybD-like_dom_sf"/>
</dbReference>
<organism evidence="5 6">
    <name type="scientific">Fraserbacteria sp. (strain RBG_16_55_9)</name>
    <dbReference type="NCBI Taxonomy" id="1817864"/>
    <lineage>
        <taxon>Bacteria</taxon>
        <taxon>Candidatus Fraseribacteriota</taxon>
    </lineage>
</organism>
<dbReference type="InterPro" id="IPR000671">
    <property type="entry name" value="Peptidase_A31"/>
</dbReference>
<evidence type="ECO:0000256" key="2">
    <source>
        <dbReference type="ARBA" id="ARBA00022670"/>
    </source>
</evidence>
<evidence type="ECO:0000256" key="3">
    <source>
        <dbReference type="ARBA" id="ARBA00022750"/>
    </source>
</evidence>
<protein>
    <submittedName>
        <fullName evidence="5">Hydrogenase maturation protease</fullName>
    </submittedName>
</protein>
<dbReference type="PANTHER" id="PTHR30302:SF1">
    <property type="entry name" value="HYDROGENASE 2 MATURATION PROTEASE"/>
    <property type="match status" value="1"/>
</dbReference>
<dbReference type="EMBL" id="MFGX01000037">
    <property type="protein sequence ID" value="OGF56347.1"/>
    <property type="molecule type" value="Genomic_DNA"/>
</dbReference>
<evidence type="ECO:0000313" key="6">
    <source>
        <dbReference type="Proteomes" id="UP000179157"/>
    </source>
</evidence>
<dbReference type="SUPFAM" id="SSF53163">
    <property type="entry name" value="HybD-like"/>
    <property type="match status" value="1"/>
</dbReference>
<dbReference type="CDD" id="cd00518">
    <property type="entry name" value="H2MP"/>
    <property type="match status" value="1"/>
</dbReference>
<sequence length="162" mass="18009">MATVAQQERARTEARILIIGVGSAYRRDDAVGLIIAQRLRAKKLNHVQIREESGEGTSLMESWKDADTLILIDAVHSGAAPGTLYRLNAHRQTIPTDFFHYSTHAFSVAEAIELARALNQLPRRLIVHGIEGENFEMGEGLSPEVEKATEEALRLVLLDLRL</sequence>
<reference evidence="5 6" key="1">
    <citation type="journal article" date="2016" name="Nat. Commun.">
        <title>Thousands of microbial genomes shed light on interconnected biogeochemical processes in an aquifer system.</title>
        <authorList>
            <person name="Anantharaman K."/>
            <person name="Brown C.T."/>
            <person name="Hug L.A."/>
            <person name="Sharon I."/>
            <person name="Castelle C.J."/>
            <person name="Probst A.J."/>
            <person name="Thomas B.C."/>
            <person name="Singh A."/>
            <person name="Wilkins M.J."/>
            <person name="Karaoz U."/>
            <person name="Brodie E.L."/>
            <person name="Williams K.H."/>
            <person name="Hubbard S.S."/>
            <person name="Banfield J.F."/>
        </authorList>
    </citation>
    <scope>NUCLEOTIDE SEQUENCE [LARGE SCALE GENOMIC DNA]</scope>
    <source>
        <strain evidence="6">RBG_16_55_9</strain>
    </source>
</reference>
<dbReference type="PANTHER" id="PTHR30302">
    <property type="entry name" value="HYDROGENASE 1 MATURATION PROTEASE"/>
    <property type="match status" value="1"/>
</dbReference>
<evidence type="ECO:0000313" key="5">
    <source>
        <dbReference type="EMBL" id="OGF56347.1"/>
    </source>
</evidence>
<gene>
    <name evidence="5" type="ORF">A2Z21_05915</name>
</gene>
<keyword evidence="3" id="KW-0064">Aspartyl protease</keyword>
<dbReference type="GO" id="GO:0016485">
    <property type="term" value="P:protein processing"/>
    <property type="evidence" value="ECO:0007669"/>
    <property type="project" value="TreeGrafter"/>
</dbReference>
<evidence type="ECO:0000256" key="1">
    <source>
        <dbReference type="ARBA" id="ARBA00006814"/>
    </source>
</evidence>
<comment type="similarity">
    <text evidence="1">Belongs to the peptidase A31 family.</text>
</comment>
<dbReference type="Proteomes" id="UP000179157">
    <property type="component" value="Unassembled WGS sequence"/>
</dbReference>
<dbReference type="NCBIfam" id="TIGR00072">
    <property type="entry name" value="hydrog_prot"/>
    <property type="match status" value="1"/>
</dbReference>
<proteinExistence type="inferred from homology"/>
<dbReference type="PRINTS" id="PR00446">
    <property type="entry name" value="HYDRGNUPTAKE"/>
</dbReference>
<evidence type="ECO:0000256" key="4">
    <source>
        <dbReference type="ARBA" id="ARBA00022801"/>
    </source>
</evidence>
<keyword evidence="2 5" id="KW-0645">Protease</keyword>
<dbReference type="Gene3D" id="3.40.50.1450">
    <property type="entry name" value="HybD-like"/>
    <property type="match status" value="1"/>
</dbReference>
<name>A0A1F5UYW5_FRAXR</name>
<dbReference type="AlphaFoldDB" id="A0A1F5UYW5"/>